<feature type="non-terminal residue" evidence="8">
    <location>
        <position position="1"/>
    </location>
</feature>
<evidence type="ECO:0000256" key="1">
    <source>
        <dbReference type="ARBA" id="ARBA00001961"/>
    </source>
</evidence>
<sequence>DMMEVGILALEDEMFGSAVEWFTAIHDVLSQHKARGADVTLDPLLEEILRQAIQLLHIATTAHDQKLSTAGYEGKPGSFPQPLTKVSLHEQQRRAQSSSIEALLEQIPPAPPNQDPSYTTNRDQHAYNALCRRQSATKNPSSSALRCFQSSLGSPWLLLQPALVEQLYLDPPITAFHNVISEQQMTTLKDFARPLQGQAHVFDNKVNNVQELSRTRTSHNAWLPNSLDPTMEGITKKIEALTGLNLDNLQGGAEDLQVNQYSTGGHYIPHIDCFSLMNHLENADDVQASKILEKHRHGDRIATFMLYLSDVSSGGATVFPRLEVKMSPQAGSAICWYNLHHNGFADTRTLHAACPVLKGEKWVANKWIKHHPQMLRRPCQLYL</sequence>
<dbReference type="GO" id="GO:0005506">
    <property type="term" value="F:iron ion binding"/>
    <property type="evidence" value="ECO:0007669"/>
    <property type="project" value="InterPro"/>
</dbReference>
<organism evidence="8 9">
    <name type="scientific">Meganyctiphanes norvegica</name>
    <name type="common">Northern krill</name>
    <name type="synonym">Thysanopoda norvegica</name>
    <dbReference type="NCBI Taxonomy" id="48144"/>
    <lineage>
        <taxon>Eukaryota</taxon>
        <taxon>Metazoa</taxon>
        <taxon>Ecdysozoa</taxon>
        <taxon>Arthropoda</taxon>
        <taxon>Crustacea</taxon>
        <taxon>Multicrustacea</taxon>
        <taxon>Malacostraca</taxon>
        <taxon>Eumalacostraca</taxon>
        <taxon>Eucarida</taxon>
        <taxon>Euphausiacea</taxon>
        <taxon>Euphausiidae</taxon>
        <taxon>Meganyctiphanes</taxon>
    </lineage>
</organism>
<dbReference type="GO" id="GO:0005783">
    <property type="term" value="C:endoplasmic reticulum"/>
    <property type="evidence" value="ECO:0007669"/>
    <property type="project" value="TreeGrafter"/>
</dbReference>
<dbReference type="GO" id="GO:0004656">
    <property type="term" value="F:procollagen-proline 4-dioxygenase activity"/>
    <property type="evidence" value="ECO:0007669"/>
    <property type="project" value="TreeGrafter"/>
</dbReference>
<feature type="domain" description="Fe2OG dioxygenase" evidence="7">
    <location>
        <begin position="252"/>
        <end position="370"/>
    </location>
</feature>
<keyword evidence="3" id="KW-0847">Vitamin C</keyword>
<evidence type="ECO:0000313" key="8">
    <source>
        <dbReference type="EMBL" id="CAL4092106.1"/>
    </source>
</evidence>
<dbReference type="InterPro" id="IPR045054">
    <property type="entry name" value="P4HA-like"/>
</dbReference>
<keyword evidence="6" id="KW-0408">Iron</keyword>
<proteinExistence type="predicted"/>
<gene>
    <name evidence="8" type="ORF">MNOR_LOCUS14518</name>
</gene>
<evidence type="ECO:0000259" key="7">
    <source>
        <dbReference type="PROSITE" id="PS51471"/>
    </source>
</evidence>
<dbReference type="AlphaFoldDB" id="A0AAV2QRD7"/>
<keyword evidence="4" id="KW-0223">Dioxygenase</keyword>
<dbReference type="PANTHER" id="PTHR10869">
    <property type="entry name" value="PROLYL 4-HYDROXYLASE ALPHA SUBUNIT"/>
    <property type="match status" value="1"/>
</dbReference>
<keyword evidence="9" id="KW-1185">Reference proteome</keyword>
<evidence type="ECO:0000256" key="4">
    <source>
        <dbReference type="ARBA" id="ARBA00022964"/>
    </source>
</evidence>
<dbReference type="EMBL" id="CAXKWB010008722">
    <property type="protein sequence ID" value="CAL4092106.1"/>
    <property type="molecule type" value="Genomic_DNA"/>
</dbReference>
<evidence type="ECO:0000313" key="9">
    <source>
        <dbReference type="Proteomes" id="UP001497623"/>
    </source>
</evidence>
<evidence type="ECO:0000256" key="3">
    <source>
        <dbReference type="ARBA" id="ARBA00022896"/>
    </source>
</evidence>
<comment type="cofactor">
    <cofactor evidence="1">
        <name>L-ascorbate</name>
        <dbReference type="ChEBI" id="CHEBI:38290"/>
    </cofactor>
</comment>
<dbReference type="InterPro" id="IPR005123">
    <property type="entry name" value="Oxoglu/Fe-dep_dioxygenase_dom"/>
</dbReference>
<dbReference type="SMART" id="SM00702">
    <property type="entry name" value="P4Hc"/>
    <property type="match status" value="1"/>
</dbReference>
<dbReference type="PANTHER" id="PTHR10869:SF244">
    <property type="entry name" value="PROLYL 4-HYDROXYLASE SUBUNIT ALPHA-2"/>
    <property type="match status" value="1"/>
</dbReference>
<dbReference type="PROSITE" id="PS51471">
    <property type="entry name" value="FE2OG_OXY"/>
    <property type="match status" value="1"/>
</dbReference>
<evidence type="ECO:0000256" key="5">
    <source>
        <dbReference type="ARBA" id="ARBA00023002"/>
    </source>
</evidence>
<name>A0AAV2QRD7_MEGNR</name>
<dbReference type="GO" id="GO:0031418">
    <property type="term" value="F:L-ascorbic acid binding"/>
    <property type="evidence" value="ECO:0007669"/>
    <property type="project" value="UniProtKB-KW"/>
</dbReference>
<keyword evidence="2" id="KW-0479">Metal-binding</keyword>
<protein>
    <recommendedName>
        <fullName evidence="7">Fe2OG dioxygenase domain-containing protein</fullName>
    </recommendedName>
</protein>
<keyword evidence="5" id="KW-0560">Oxidoreductase</keyword>
<dbReference type="InterPro" id="IPR006620">
    <property type="entry name" value="Pro_4_hyd_alph"/>
</dbReference>
<accession>A0AAV2QRD7</accession>
<dbReference type="Proteomes" id="UP001497623">
    <property type="component" value="Unassembled WGS sequence"/>
</dbReference>
<dbReference type="Pfam" id="PF13640">
    <property type="entry name" value="2OG-FeII_Oxy_3"/>
    <property type="match status" value="1"/>
</dbReference>
<dbReference type="Gene3D" id="2.60.120.620">
    <property type="entry name" value="q2cbj1_9rhob like domain"/>
    <property type="match status" value="1"/>
</dbReference>
<dbReference type="InterPro" id="IPR044862">
    <property type="entry name" value="Pro_4_hyd_alph_FE2OG_OXY"/>
</dbReference>
<reference evidence="8 9" key="1">
    <citation type="submission" date="2024-05" db="EMBL/GenBank/DDBJ databases">
        <authorList>
            <person name="Wallberg A."/>
        </authorList>
    </citation>
    <scope>NUCLEOTIDE SEQUENCE [LARGE SCALE GENOMIC DNA]</scope>
</reference>
<evidence type="ECO:0000256" key="6">
    <source>
        <dbReference type="ARBA" id="ARBA00023004"/>
    </source>
</evidence>
<comment type="caution">
    <text evidence="8">The sequence shown here is derived from an EMBL/GenBank/DDBJ whole genome shotgun (WGS) entry which is preliminary data.</text>
</comment>
<evidence type="ECO:0000256" key="2">
    <source>
        <dbReference type="ARBA" id="ARBA00022723"/>
    </source>
</evidence>